<reference evidence="1" key="2">
    <citation type="submission" date="2020-09" db="EMBL/GenBank/DDBJ databases">
        <authorList>
            <person name="Sun Q."/>
            <person name="Zhou Y."/>
        </authorList>
    </citation>
    <scope>NUCLEOTIDE SEQUENCE</scope>
    <source>
        <strain evidence="1">CGMCC 4.7306</strain>
    </source>
</reference>
<reference evidence="1" key="1">
    <citation type="journal article" date="2014" name="Int. J. Syst. Evol. Microbiol.">
        <title>Complete genome sequence of Corynebacterium casei LMG S-19264T (=DSM 44701T), isolated from a smear-ripened cheese.</title>
        <authorList>
            <consortium name="US DOE Joint Genome Institute (JGI-PGF)"/>
            <person name="Walter F."/>
            <person name="Albersmeier A."/>
            <person name="Kalinowski J."/>
            <person name="Ruckert C."/>
        </authorList>
    </citation>
    <scope>NUCLEOTIDE SEQUENCE</scope>
    <source>
        <strain evidence="1">CGMCC 4.7306</strain>
    </source>
</reference>
<gene>
    <name evidence="1" type="primary">gtf2</name>
    <name evidence="1" type="ORF">GCM10011575_00110</name>
</gene>
<keyword evidence="2" id="KW-1185">Reference proteome</keyword>
<comment type="caution">
    <text evidence="1">The sequence shown here is derived from an EMBL/GenBank/DDBJ whole genome shotgun (WGS) entry which is preliminary data.</text>
</comment>
<sequence length="444" mass="49546">MLALFDHYDDAARELLRSLATAGITCTPVVISYDGELPDGAVCPFTTYTGIERKGSPLFFNEVPVPAWCEIRHAQQAYGEILRDGSLLGRINYEPNSFRQVASVDWLLPDGTLGHTDLYDRYGNRYATIHASDGVAYQTVYRGPGEYEIEVDHRSRLVTMRSRDSRLSFATLTDFVSYFLDDRVVGDSGPVDDRVLINSLSYPLFVARKRAAGQPNTTLFWQELMPGAVPENMVTELEQPTALTRIVFCDQRLLRKVVSQHPDTAVELTYLSHLGQFADKEGYHLRRAFTLTNSDEIPALVDLLETFPEVTFSVAALTLMSQRLHELAARYANLTLTPTINLRGLSEELDKASVYLDINAGSQVLDVVRAAYYLDLVVLALTPYAKAPDYSLTFSTVEELKEQLAAVITDPAGRSRALDALHTQHGPRSTPADYRRLLSEADLL</sequence>
<proteinExistence type="predicted"/>
<dbReference type="Proteomes" id="UP000613840">
    <property type="component" value="Unassembled WGS sequence"/>
</dbReference>
<evidence type="ECO:0000313" key="2">
    <source>
        <dbReference type="Proteomes" id="UP000613840"/>
    </source>
</evidence>
<dbReference type="RefSeq" id="WP_188893146.1">
    <property type="nucleotide sequence ID" value="NZ_BMMZ01000001.1"/>
</dbReference>
<accession>A0A917W033</accession>
<name>A0A917W033_9ACTN</name>
<dbReference type="EMBL" id="BMMZ01000001">
    <property type="protein sequence ID" value="GGL46154.1"/>
    <property type="molecule type" value="Genomic_DNA"/>
</dbReference>
<evidence type="ECO:0000313" key="1">
    <source>
        <dbReference type="EMBL" id="GGL46154.1"/>
    </source>
</evidence>
<organism evidence="1 2">
    <name type="scientific">Microlunatus endophyticus</name>
    <dbReference type="NCBI Taxonomy" id="1716077"/>
    <lineage>
        <taxon>Bacteria</taxon>
        <taxon>Bacillati</taxon>
        <taxon>Actinomycetota</taxon>
        <taxon>Actinomycetes</taxon>
        <taxon>Propionibacteriales</taxon>
        <taxon>Propionibacteriaceae</taxon>
        <taxon>Microlunatus</taxon>
    </lineage>
</organism>
<dbReference type="AlphaFoldDB" id="A0A917W033"/>
<protein>
    <submittedName>
        <fullName evidence="1">Glycosyltransferase stabilizing protein Gtf2</fullName>
    </submittedName>
</protein>